<feature type="non-terminal residue" evidence="1">
    <location>
        <position position="66"/>
    </location>
</feature>
<proteinExistence type="predicted"/>
<dbReference type="AlphaFoldDB" id="U9U430"/>
<dbReference type="EMBL" id="KI282892">
    <property type="protein sequence ID" value="ESA14447.1"/>
    <property type="molecule type" value="Genomic_DNA"/>
</dbReference>
<dbReference type="HOGENOM" id="CLU_2838296_0_0_1"/>
<organism evidence="1">
    <name type="scientific">Rhizophagus irregularis (strain DAOM 181602 / DAOM 197198 / MUCL 43194)</name>
    <name type="common">Arbuscular mycorrhizal fungus</name>
    <name type="synonym">Glomus intraradices</name>
    <dbReference type="NCBI Taxonomy" id="747089"/>
    <lineage>
        <taxon>Eukaryota</taxon>
        <taxon>Fungi</taxon>
        <taxon>Fungi incertae sedis</taxon>
        <taxon>Mucoromycota</taxon>
        <taxon>Glomeromycotina</taxon>
        <taxon>Glomeromycetes</taxon>
        <taxon>Glomerales</taxon>
        <taxon>Glomeraceae</taxon>
        <taxon>Rhizophagus</taxon>
    </lineage>
</organism>
<sequence length="66" mass="7893">MVKRFFTYQIKNLPIRSTFYKNIAKKTAELVEKFNEENKLGKFCRVDDIVARLEHCEFVLVLIKLL</sequence>
<protein>
    <submittedName>
        <fullName evidence="1">Uncharacterized protein</fullName>
    </submittedName>
</protein>
<name>U9U430_RHIID</name>
<gene>
    <name evidence="1" type="ORF">GLOINDRAFT_346513</name>
</gene>
<reference evidence="1" key="1">
    <citation type="submission" date="2013-07" db="EMBL/GenBank/DDBJ databases">
        <title>The genome of an arbuscular mycorrhizal fungus provides insights into the evolution of the oldest plant symbiosis.</title>
        <authorList>
            <consortium name="DOE Joint Genome Institute"/>
            <person name="Tisserant E."/>
            <person name="Malbreil M."/>
            <person name="Kuo A."/>
            <person name="Kohler A."/>
            <person name="Symeonidi A."/>
            <person name="Balestrini R."/>
            <person name="Charron P."/>
            <person name="Duensing N."/>
            <person name="Frei-dit-Frey N."/>
            <person name="Gianinazzi-Pearson V."/>
            <person name="Gilbert B."/>
            <person name="Handa Y."/>
            <person name="Hijri M."/>
            <person name="Kaul R."/>
            <person name="Kawaguchi M."/>
            <person name="Krajinski F."/>
            <person name="Lammers P."/>
            <person name="Lapierre D."/>
            <person name="Masclaux F.G."/>
            <person name="Murat C."/>
            <person name="Morin E."/>
            <person name="Ndikumana S."/>
            <person name="Pagni M."/>
            <person name="Petitpierre D."/>
            <person name="Requena N."/>
            <person name="Rosikiewicz P."/>
            <person name="Riley R."/>
            <person name="Saito K."/>
            <person name="San Clemente H."/>
            <person name="Shapiro H."/>
            <person name="van Tuinen D."/>
            <person name="Becard G."/>
            <person name="Bonfante P."/>
            <person name="Paszkowski U."/>
            <person name="Shachar-Hill Y."/>
            <person name="Young J.P."/>
            <person name="Sanders I.R."/>
            <person name="Henrissat B."/>
            <person name="Rensing S.A."/>
            <person name="Grigoriev I.V."/>
            <person name="Corradi N."/>
            <person name="Roux C."/>
            <person name="Martin F."/>
        </authorList>
    </citation>
    <scope>NUCLEOTIDE SEQUENCE</scope>
    <source>
        <strain evidence="1">DAOM 197198</strain>
    </source>
</reference>
<accession>U9U430</accession>
<evidence type="ECO:0000313" key="1">
    <source>
        <dbReference type="EMBL" id="ESA14447.1"/>
    </source>
</evidence>